<proteinExistence type="predicted"/>
<dbReference type="Pfam" id="PF05592">
    <property type="entry name" value="Bac_rhamnosid"/>
    <property type="match status" value="1"/>
</dbReference>
<evidence type="ECO:0000259" key="5">
    <source>
        <dbReference type="Pfam" id="PF08531"/>
    </source>
</evidence>
<evidence type="ECO:0000256" key="2">
    <source>
        <dbReference type="ARBA" id="ARBA00012652"/>
    </source>
</evidence>
<dbReference type="GO" id="GO:0016787">
    <property type="term" value="F:hydrolase activity"/>
    <property type="evidence" value="ECO:0007669"/>
    <property type="project" value="UniProtKB-KW"/>
</dbReference>
<dbReference type="Pfam" id="PF17389">
    <property type="entry name" value="Bac_rhamnosid6H"/>
    <property type="match status" value="1"/>
</dbReference>
<name>A0ABW5F8V0_9BACL</name>
<dbReference type="Pfam" id="PF08531">
    <property type="entry name" value="Bac_rhamnosid_N"/>
    <property type="match status" value="1"/>
</dbReference>
<feature type="domain" description="Alpha-L-rhamnosidase concanavalin-like" evidence="4">
    <location>
        <begin position="323"/>
        <end position="423"/>
    </location>
</feature>
<dbReference type="Gene3D" id="2.60.420.10">
    <property type="entry name" value="Maltose phosphorylase, domain 3"/>
    <property type="match status" value="1"/>
</dbReference>
<dbReference type="InterPro" id="IPR013783">
    <property type="entry name" value="Ig-like_fold"/>
</dbReference>
<sequence>MIAVGQLRVEYKENPLGLDIRNPRISWQVSADERDVRQQAYQLQVAGAADFGSVWWDSGRVESGDSLHIELKELELQSKERYYYRVKIWDQHNRPTEWSGAAWWEMGLLSPEEWTAEWITAPLACLAEDAEQSPLLRGNFQVDRPVARARIYVTSLGLYELELNGARVGDTYLNPGWTSYSHRLQYQTYDVTPLLTLGDNAAGAWLGNGWYKGNLGWEHRKHIYGNRTALLLQLHLTYEDGTEHIIGSGPQWKVLPGPLLMSELYHGETYDARLAQHGFSLPGYDDTLWTPAEILPYDKNILLAQENDPVRAVQELAPVALIRTPAGETVLDMGQNMVGWLRFTVDGAAGQEYQLRHFEVLDQGGNVYTDNLRTARQTVTYIARGGGRESFQPRFTFQGFRYVQLLGFPDPLDLQDFTGVVLHSDMEPTGTFSCASALLNQLQHNILWGQKGNFVDVPTDCPQRDERLGWTGDAQMFIRTAAYLMNVAPFFSKWLGDLAADQREDGGVPYVIPHVLGEEAHSSAAWGDAAVICPWTIYQCYGDKRILEQQYSSMQGWVEYIRRQGSGGLLWNTGVHFGDWLGLDAKADSHVGATDRNYIATAFYAYSVQLMEKTAKVLGRTEDVEKYSQLHHRVKDAFNQAYILPAGEQGPATQTACVLALMFGLVEGEAKKRTVARLIQLLEASGYHLTTGFVGTPYLNLVLADAGHYEAAYKLLLQTDYPSWLYPITRGATTIWEHWDGIKEDGSFWSKEMNSFNHYAYGAVGDFLYRHVAGIEQTEEGPGYKQFLIQPHPGGGLTSAAASLESMYGTIRSEWTIDSGTIELTAVVPPNTSATVLLPDALLAEVSESGMQNGQQLEQVPGIHSAEQLVQTVKVTLGSGEYRFQYPLPAPCNLPA</sequence>
<feature type="domain" description="Alpha-L-rhamnosidase C-terminal" evidence="7">
    <location>
        <begin position="774"/>
        <end position="846"/>
    </location>
</feature>
<dbReference type="InterPro" id="IPR035396">
    <property type="entry name" value="Bac_rhamnosid6H"/>
</dbReference>
<dbReference type="Gene3D" id="2.60.40.10">
    <property type="entry name" value="Immunoglobulins"/>
    <property type="match status" value="1"/>
</dbReference>
<dbReference type="Gene3D" id="2.60.120.260">
    <property type="entry name" value="Galactose-binding domain-like"/>
    <property type="match status" value="2"/>
</dbReference>
<dbReference type="InterPro" id="IPR035398">
    <property type="entry name" value="Bac_rhamnosid_C"/>
</dbReference>
<reference evidence="9" key="1">
    <citation type="journal article" date="2019" name="Int. J. Syst. Evol. Microbiol.">
        <title>The Global Catalogue of Microorganisms (GCM) 10K type strain sequencing project: providing services to taxonomists for standard genome sequencing and annotation.</title>
        <authorList>
            <consortium name="The Broad Institute Genomics Platform"/>
            <consortium name="The Broad Institute Genome Sequencing Center for Infectious Disease"/>
            <person name="Wu L."/>
            <person name="Ma J."/>
        </authorList>
    </citation>
    <scope>NUCLEOTIDE SEQUENCE [LARGE SCALE GENOMIC DNA]</scope>
    <source>
        <strain evidence="9">CCM 8725</strain>
    </source>
</reference>
<gene>
    <name evidence="8" type="ORF">ACFSX3_13960</name>
</gene>
<evidence type="ECO:0000256" key="1">
    <source>
        <dbReference type="ARBA" id="ARBA00001445"/>
    </source>
</evidence>
<dbReference type="PIRSF" id="PIRSF010631">
    <property type="entry name" value="A-rhamnsds"/>
    <property type="match status" value="1"/>
</dbReference>
<protein>
    <recommendedName>
        <fullName evidence="2">alpha-L-rhamnosidase</fullName>
        <ecNumber evidence="2">3.2.1.40</ecNumber>
    </recommendedName>
</protein>
<feature type="domain" description="Alpha-L-rhamnosidase six-hairpin glycosidase" evidence="6">
    <location>
        <begin position="429"/>
        <end position="772"/>
    </location>
</feature>
<feature type="domain" description="Bacterial alpha-L-rhamnosidase N-terminal" evidence="5">
    <location>
        <begin position="146"/>
        <end position="313"/>
    </location>
</feature>
<keyword evidence="9" id="KW-1185">Reference proteome</keyword>
<evidence type="ECO:0000313" key="8">
    <source>
        <dbReference type="EMBL" id="MFD2410990.1"/>
    </source>
</evidence>
<evidence type="ECO:0000313" key="9">
    <source>
        <dbReference type="Proteomes" id="UP001597448"/>
    </source>
</evidence>
<comment type="caution">
    <text evidence="8">The sequence shown here is derived from an EMBL/GenBank/DDBJ whole genome shotgun (WGS) entry which is preliminary data.</text>
</comment>
<dbReference type="InterPro" id="IPR008902">
    <property type="entry name" value="Rhamnosid_concanavalin"/>
</dbReference>
<dbReference type="InterPro" id="IPR016007">
    <property type="entry name" value="Alpha_rhamnosid"/>
</dbReference>
<dbReference type="Gene3D" id="1.50.10.10">
    <property type="match status" value="1"/>
</dbReference>
<dbReference type="InterPro" id="IPR013737">
    <property type="entry name" value="Bac_rhamnosid_N"/>
</dbReference>
<dbReference type="SUPFAM" id="SSF48208">
    <property type="entry name" value="Six-hairpin glycosidases"/>
    <property type="match status" value="1"/>
</dbReference>
<dbReference type="Proteomes" id="UP001597448">
    <property type="component" value="Unassembled WGS sequence"/>
</dbReference>
<organism evidence="8 9">
    <name type="scientific">Paenibacillus rhizoplanae</name>
    <dbReference type="NCBI Taxonomy" id="1917181"/>
    <lineage>
        <taxon>Bacteria</taxon>
        <taxon>Bacillati</taxon>
        <taxon>Bacillota</taxon>
        <taxon>Bacilli</taxon>
        <taxon>Bacillales</taxon>
        <taxon>Paenibacillaceae</taxon>
        <taxon>Paenibacillus</taxon>
    </lineage>
</organism>
<evidence type="ECO:0000256" key="3">
    <source>
        <dbReference type="ARBA" id="ARBA00022801"/>
    </source>
</evidence>
<evidence type="ECO:0000259" key="4">
    <source>
        <dbReference type="Pfam" id="PF05592"/>
    </source>
</evidence>
<accession>A0ABW5F8V0</accession>
<dbReference type="RefSeq" id="WP_209984643.1">
    <property type="nucleotide sequence ID" value="NZ_JBHSVQ010000001.1"/>
</dbReference>
<dbReference type="InterPro" id="IPR008928">
    <property type="entry name" value="6-hairpin_glycosidase_sf"/>
</dbReference>
<dbReference type="EC" id="3.2.1.40" evidence="2"/>
<dbReference type="Pfam" id="PF25788">
    <property type="entry name" value="Ig_Rha78A_N"/>
    <property type="match status" value="1"/>
</dbReference>
<dbReference type="EMBL" id="JBHUKY010000023">
    <property type="protein sequence ID" value="MFD2410990.1"/>
    <property type="molecule type" value="Genomic_DNA"/>
</dbReference>
<evidence type="ECO:0000259" key="6">
    <source>
        <dbReference type="Pfam" id="PF17389"/>
    </source>
</evidence>
<dbReference type="Pfam" id="PF17390">
    <property type="entry name" value="Bac_rhamnosid_C"/>
    <property type="match status" value="1"/>
</dbReference>
<comment type="catalytic activity">
    <reaction evidence="1">
        <text>Hydrolysis of terminal non-reducing alpha-L-rhamnose residues in alpha-L-rhamnosides.</text>
        <dbReference type="EC" id="3.2.1.40"/>
    </reaction>
</comment>
<dbReference type="InterPro" id="IPR012341">
    <property type="entry name" value="6hp_glycosidase-like_sf"/>
</dbReference>
<dbReference type="PANTHER" id="PTHR33307:SF6">
    <property type="entry name" value="ALPHA-RHAMNOSIDASE (EUROFUNG)-RELATED"/>
    <property type="match status" value="1"/>
</dbReference>
<keyword evidence="3 8" id="KW-0378">Hydrolase</keyword>
<evidence type="ECO:0000259" key="7">
    <source>
        <dbReference type="Pfam" id="PF17390"/>
    </source>
</evidence>
<dbReference type="PANTHER" id="PTHR33307">
    <property type="entry name" value="ALPHA-RHAMNOSIDASE (EUROFUNG)"/>
    <property type="match status" value="1"/>
</dbReference>